<dbReference type="CDD" id="cd07344">
    <property type="entry name" value="M48_yhfN_like"/>
    <property type="match status" value="1"/>
</dbReference>
<reference evidence="2" key="2">
    <citation type="journal article" date="2014" name="ISME J.">
        <title>Microbial stratification in low pH oxic and suboxic macroscopic growths along an acid mine drainage.</title>
        <authorList>
            <person name="Mendez-Garcia C."/>
            <person name="Mesa V."/>
            <person name="Sprenger R.R."/>
            <person name="Richter M."/>
            <person name="Diez M.S."/>
            <person name="Solano J."/>
            <person name="Bargiela R."/>
            <person name="Golyshina O.V."/>
            <person name="Manteca A."/>
            <person name="Ramos J.L."/>
            <person name="Gallego J.R."/>
            <person name="Llorente I."/>
            <person name="Martins Dos Santos V.A."/>
            <person name="Jensen O.N."/>
            <person name="Pelaez A.I."/>
            <person name="Sanchez J."/>
            <person name="Ferrer M."/>
        </authorList>
    </citation>
    <scope>NUCLEOTIDE SEQUENCE</scope>
</reference>
<proteinExistence type="predicted"/>
<dbReference type="Pfam" id="PF01863">
    <property type="entry name" value="YgjP-like"/>
    <property type="match status" value="1"/>
</dbReference>
<organism evidence="2">
    <name type="scientific">mine drainage metagenome</name>
    <dbReference type="NCBI Taxonomy" id="410659"/>
    <lineage>
        <taxon>unclassified sequences</taxon>
        <taxon>metagenomes</taxon>
        <taxon>ecological metagenomes</taxon>
    </lineage>
</organism>
<reference evidence="2" key="1">
    <citation type="submission" date="2013-08" db="EMBL/GenBank/DDBJ databases">
        <authorList>
            <person name="Mendez C."/>
            <person name="Richter M."/>
            <person name="Ferrer M."/>
            <person name="Sanchez J."/>
        </authorList>
    </citation>
    <scope>NUCLEOTIDE SEQUENCE</scope>
</reference>
<dbReference type="PANTHER" id="PTHR30399">
    <property type="entry name" value="UNCHARACTERIZED PROTEIN YGJP"/>
    <property type="match status" value="1"/>
</dbReference>
<dbReference type="InterPro" id="IPR053136">
    <property type="entry name" value="UTP_pyrophosphatase-like"/>
</dbReference>
<accession>T0YQ77</accession>
<evidence type="ECO:0000259" key="1">
    <source>
        <dbReference type="Pfam" id="PF01863"/>
    </source>
</evidence>
<feature type="domain" description="YgjP-like metallopeptidase" evidence="1">
    <location>
        <begin position="14"/>
        <end position="110"/>
    </location>
</feature>
<feature type="non-terminal residue" evidence="2">
    <location>
        <position position="110"/>
    </location>
</feature>
<dbReference type="Gene3D" id="3.30.2010.10">
    <property type="entry name" value="Metalloproteases ('zincins'), catalytic domain"/>
    <property type="match status" value="1"/>
</dbReference>
<dbReference type="PANTHER" id="PTHR30399:SF1">
    <property type="entry name" value="UTP PYROPHOSPHATASE"/>
    <property type="match status" value="1"/>
</dbReference>
<protein>
    <submittedName>
        <fullName evidence="2">Protein containing DUF45</fullName>
    </submittedName>
</protein>
<dbReference type="EMBL" id="AUZX01013552">
    <property type="protein sequence ID" value="EQD35268.1"/>
    <property type="molecule type" value="Genomic_DNA"/>
</dbReference>
<comment type="caution">
    <text evidence="2">The sequence shown here is derived from an EMBL/GenBank/DDBJ whole genome shotgun (WGS) entry which is preliminary data.</text>
</comment>
<gene>
    <name evidence="2" type="ORF">B1A_18374</name>
</gene>
<name>T0YQ77_9ZZZZ</name>
<evidence type="ECO:0000313" key="2">
    <source>
        <dbReference type="EMBL" id="EQD35268.1"/>
    </source>
</evidence>
<dbReference type="InterPro" id="IPR002725">
    <property type="entry name" value="YgjP-like_metallopeptidase"/>
</dbReference>
<sequence>MPGARIVVEIRGSELESQAREVSQHLAELYVTLASGIVDDRVDHWATSMGLRPSAVSVRTYRSSWGYCRRDRSISFNWRLIQAPPEVIEYVVVHELAHLRHMNHGREFWN</sequence>
<dbReference type="AlphaFoldDB" id="T0YQ77"/>